<organism evidence="1">
    <name type="scientific">Anguilla anguilla</name>
    <name type="common">European freshwater eel</name>
    <name type="synonym">Muraena anguilla</name>
    <dbReference type="NCBI Taxonomy" id="7936"/>
    <lineage>
        <taxon>Eukaryota</taxon>
        <taxon>Metazoa</taxon>
        <taxon>Chordata</taxon>
        <taxon>Craniata</taxon>
        <taxon>Vertebrata</taxon>
        <taxon>Euteleostomi</taxon>
        <taxon>Actinopterygii</taxon>
        <taxon>Neopterygii</taxon>
        <taxon>Teleostei</taxon>
        <taxon>Anguilliformes</taxon>
        <taxon>Anguillidae</taxon>
        <taxon>Anguilla</taxon>
    </lineage>
</organism>
<protein>
    <submittedName>
        <fullName evidence="1">Uncharacterized protein</fullName>
    </submittedName>
</protein>
<reference evidence="1" key="1">
    <citation type="submission" date="2014-11" db="EMBL/GenBank/DDBJ databases">
        <authorList>
            <person name="Amaro Gonzalez C."/>
        </authorList>
    </citation>
    <scope>NUCLEOTIDE SEQUENCE</scope>
</reference>
<evidence type="ECO:0000313" key="1">
    <source>
        <dbReference type="EMBL" id="JAH86011.1"/>
    </source>
</evidence>
<proteinExistence type="predicted"/>
<sequence>MSFILNSSLTDRNRFAAIRTFSIIIILRKDESSRKKKKIYIFKVSSAVNLPAYCFLGQTKKKQTNKQKDRQMQSF</sequence>
<reference evidence="1" key="2">
    <citation type="journal article" date="2015" name="Fish Shellfish Immunol.">
        <title>Early steps in the European eel (Anguilla anguilla)-Vibrio vulnificus interaction in the gills: Role of the RtxA13 toxin.</title>
        <authorList>
            <person name="Callol A."/>
            <person name="Pajuelo D."/>
            <person name="Ebbesson L."/>
            <person name="Teles M."/>
            <person name="MacKenzie S."/>
            <person name="Amaro C."/>
        </authorList>
    </citation>
    <scope>NUCLEOTIDE SEQUENCE</scope>
</reference>
<accession>A0A0E9W6S4</accession>
<dbReference type="EMBL" id="GBXM01022566">
    <property type="protein sequence ID" value="JAH86011.1"/>
    <property type="molecule type" value="Transcribed_RNA"/>
</dbReference>
<dbReference type="AlphaFoldDB" id="A0A0E9W6S4"/>
<name>A0A0E9W6S4_ANGAN</name>